<reference evidence="1" key="2">
    <citation type="journal article" date="2014" name="J. Am. Chem. Soc.">
        <title>Elucidation of final steps of the marineosins biosynthetic pathway through identification and characterization of the corresponding gene cluster.</title>
        <authorList>
            <person name="Salem S.M."/>
            <person name="Kancharla P."/>
            <person name="Florova G."/>
            <person name="Gupta S."/>
            <person name="Lu W."/>
            <person name="Reynolds K.A."/>
        </authorList>
    </citation>
    <scope>NUCLEOTIDE SEQUENCE</scope>
    <source>
        <strain evidence="1">CNQ-617</strain>
    </source>
</reference>
<gene>
    <name evidence="1" type="primary">marT</name>
</gene>
<protein>
    <submittedName>
        <fullName evidence="1">MarT</fullName>
    </submittedName>
</protein>
<dbReference type="AlphaFoldDB" id="A0A067YNG5"/>
<dbReference type="EMBL" id="KF711829">
    <property type="protein sequence ID" value="AHF22847.1"/>
    <property type="molecule type" value="Genomic_DNA"/>
</dbReference>
<reference evidence="1" key="1">
    <citation type="submission" date="2013-09" db="EMBL/GenBank/DDBJ databases">
        <authorList>
            <person name="Shaimaa S."/>
        </authorList>
    </citation>
    <scope>NUCLEOTIDE SEQUENCE</scope>
    <source>
        <strain evidence="1">CNQ-617</strain>
    </source>
</reference>
<name>A0A067YNG5_9ACTN</name>
<proteinExistence type="predicted"/>
<organism evidence="1">
    <name type="scientific">Streptomyces sp. CNQ-617</name>
    <dbReference type="NCBI Taxonomy" id="483421"/>
    <lineage>
        <taxon>Bacteria</taxon>
        <taxon>Bacillati</taxon>
        <taxon>Actinomycetota</taxon>
        <taxon>Actinomycetes</taxon>
        <taxon>Kitasatosporales</taxon>
        <taxon>Streptomycetaceae</taxon>
        <taxon>Streptomyces</taxon>
    </lineage>
</organism>
<dbReference type="InterPro" id="IPR045780">
    <property type="entry name" value="DUF6206"/>
</dbReference>
<sequence length="295" mass="33578">MTFTVPDRDLSSLEDRVQTALRTSDDTGLTLLGHGEVTLVLELEARSGSFACKRLPVFPDRARLLNYEQTLRTYLRRLREGGVRVAETELWHQPRPGGGIVGYCVQETLPRKRLCSNLLHSESEAWAADFFSRFLDQVEGAVSPTLGLDAQASNWVDIDGELLYIDVTSPLMRDAAGRELLDVRLFFASLPWLLRDIVRVATAKSIFDKFYSTRGVVLDFLGNLHKERLGHLIPGFLAQAEARLDVPLTEQEVADYYRADARSWAFIQRLRKVDRLGHRLLRRPYPFLLPPDVDR</sequence>
<accession>A0A067YNG5</accession>
<evidence type="ECO:0000313" key="1">
    <source>
        <dbReference type="EMBL" id="AHF22847.1"/>
    </source>
</evidence>
<dbReference type="Pfam" id="PF19709">
    <property type="entry name" value="DUF6206"/>
    <property type="match status" value="1"/>
</dbReference>